<feature type="signal peptide" evidence="1">
    <location>
        <begin position="1"/>
        <end position="18"/>
    </location>
</feature>
<dbReference type="Proteomes" id="UP000298860">
    <property type="component" value="Unassembled WGS sequence"/>
</dbReference>
<gene>
    <name evidence="2" type="ORF">GTS_55070</name>
</gene>
<sequence>MKIVGLAAACLAAVVAVGCGGPGTVSQPDGARAGAMRGGQVPATDGPTAFGVQRTWTNGLAITISPPKSLQPSDVASPRSPRAAVFEVVIDNDTTDPYKPSQMVVQATSGGQPVQEISDAAQGLDGVSGVRPDIPPGKTVKLTLGFAMPAERVPIQLIVQPDASSPRAAAVYVGAA</sequence>
<keyword evidence="3" id="KW-1185">Reference proteome</keyword>
<dbReference type="RefSeq" id="WP_137816786.1">
    <property type="nucleotide sequence ID" value="NZ_BJFL01000064.1"/>
</dbReference>
<keyword evidence="1" id="KW-0732">Signal</keyword>
<name>A0A4D4JE15_9PSEU</name>
<protein>
    <recommendedName>
        <fullName evidence="4">DUF4352 domain-containing protein</fullName>
    </recommendedName>
</protein>
<reference evidence="3" key="1">
    <citation type="submission" date="2019-04" db="EMBL/GenBank/DDBJ databases">
        <title>Draft genome sequence of Pseudonocardiaceae bacterium SL3-2-4.</title>
        <authorList>
            <person name="Ningsih F."/>
            <person name="Yokota A."/>
            <person name="Sakai Y."/>
            <person name="Nanatani K."/>
            <person name="Yabe S."/>
            <person name="Oetari A."/>
            <person name="Sjamsuridzal W."/>
        </authorList>
    </citation>
    <scope>NUCLEOTIDE SEQUENCE [LARGE SCALE GENOMIC DNA]</scope>
    <source>
        <strain evidence="3">SL3-2-4</strain>
    </source>
</reference>
<accession>A0A4D4JE15</accession>
<dbReference type="AlphaFoldDB" id="A0A4D4JE15"/>
<feature type="chain" id="PRO_5038841995" description="DUF4352 domain-containing protein" evidence="1">
    <location>
        <begin position="19"/>
        <end position="176"/>
    </location>
</feature>
<dbReference type="OrthoDB" id="3686846at2"/>
<evidence type="ECO:0000313" key="3">
    <source>
        <dbReference type="Proteomes" id="UP000298860"/>
    </source>
</evidence>
<comment type="caution">
    <text evidence="2">The sequence shown here is derived from an EMBL/GenBank/DDBJ whole genome shotgun (WGS) entry which is preliminary data.</text>
</comment>
<evidence type="ECO:0008006" key="4">
    <source>
        <dbReference type="Google" id="ProtNLM"/>
    </source>
</evidence>
<dbReference type="PROSITE" id="PS51257">
    <property type="entry name" value="PROKAR_LIPOPROTEIN"/>
    <property type="match status" value="1"/>
</dbReference>
<evidence type="ECO:0000313" key="2">
    <source>
        <dbReference type="EMBL" id="GDY33874.1"/>
    </source>
</evidence>
<proteinExistence type="predicted"/>
<evidence type="ECO:0000256" key="1">
    <source>
        <dbReference type="SAM" id="SignalP"/>
    </source>
</evidence>
<organism evidence="2 3">
    <name type="scientific">Gandjariella thermophila</name>
    <dbReference type="NCBI Taxonomy" id="1931992"/>
    <lineage>
        <taxon>Bacteria</taxon>
        <taxon>Bacillati</taxon>
        <taxon>Actinomycetota</taxon>
        <taxon>Actinomycetes</taxon>
        <taxon>Pseudonocardiales</taxon>
        <taxon>Pseudonocardiaceae</taxon>
        <taxon>Gandjariella</taxon>
    </lineage>
</organism>
<dbReference type="EMBL" id="BJFL01000064">
    <property type="protein sequence ID" value="GDY33874.1"/>
    <property type="molecule type" value="Genomic_DNA"/>
</dbReference>